<evidence type="ECO:0000256" key="4">
    <source>
        <dbReference type="ARBA" id="ARBA00022695"/>
    </source>
</evidence>
<keyword evidence="5" id="KW-0540">Nuclease</keyword>
<evidence type="ECO:0000256" key="11">
    <source>
        <dbReference type="ARBA" id="ARBA00022918"/>
    </source>
</evidence>
<dbReference type="Gene3D" id="3.10.20.370">
    <property type="match status" value="1"/>
</dbReference>
<evidence type="ECO:0000256" key="10">
    <source>
        <dbReference type="ARBA" id="ARBA00022833"/>
    </source>
</evidence>
<dbReference type="OMA" id="KICVPYL"/>
<dbReference type="Pfam" id="PF17921">
    <property type="entry name" value="Integrase_H2C2"/>
    <property type="match status" value="1"/>
</dbReference>
<dbReference type="InterPro" id="IPR041588">
    <property type="entry name" value="Integrase_H2C2"/>
</dbReference>
<keyword evidence="10" id="KW-0862">Zinc</keyword>
<dbReference type="GO" id="GO:0003964">
    <property type="term" value="F:RNA-directed DNA polymerase activity"/>
    <property type="evidence" value="ECO:0007669"/>
    <property type="project" value="UniProtKB-KW"/>
</dbReference>
<dbReference type="InterPro" id="IPR002893">
    <property type="entry name" value="Znf_MYND"/>
</dbReference>
<dbReference type="PANTHER" id="PTHR37984:SF15">
    <property type="entry name" value="INTEGRASE CATALYTIC DOMAIN-CONTAINING PROTEIN"/>
    <property type="match status" value="1"/>
</dbReference>
<keyword evidence="9" id="KW-0378">Hydrolase</keyword>
<dbReference type="FunFam" id="3.10.20.370:FF:000001">
    <property type="entry name" value="Retrovirus-related Pol polyprotein from transposon 17.6-like protein"/>
    <property type="match status" value="1"/>
</dbReference>
<dbReference type="FunFam" id="3.30.420.10:FF:000032">
    <property type="entry name" value="Retrovirus-related Pol polyprotein from transposon 297-like Protein"/>
    <property type="match status" value="1"/>
</dbReference>
<evidence type="ECO:0000256" key="5">
    <source>
        <dbReference type="ARBA" id="ARBA00022722"/>
    </source>
</evidence>
<evidence type="ECO:0000256" key="9">
    <source>
        <dbReference type="ARBA" id="ARBA00022801"/>
    </source>
</evidence>
<dbReference type="GO" id="GO:0015074">
    <property type="term" value="P:DNA integration"/>
    <property type="evidence" value="ECO:0007669"/>
    <property type="project" value="InterPro"/>
</dbReference>
<dbReference type="InterPro" id="IPR050951">
    <property type="entry name" value="Retrovirus_Pol_polyprotein"/>
</dbReference>
<keyword evidence="3" id="KW-0808">Transferase</keyword>
<reference evidence="15" key="2">
    <citation type="submission" date="2025-09" db="UniProtKB">
        <authorList>
            <consortium name="Ensembl"/>
        </authorList>
    </citation>
    <scope>IDENTIFICATION</scope>
</reference>
<accession>A0A8C1HV69</accession>
<proteinExistence type="inferred from homology"/>
<dbReference type="SUPFAM" id="SSF56672">
    <property type="entry name" value="DNA/RNA polymerases"/>
    <property type="match status" value="1"/>
</dbReference>
<dbReference type="Ensembl" id="ENSCCRT00000083572.2">
    <property type="protein sequence ID" value="ENSCCRP00000077051.2"/>
    <property type="gene ID" value="ENSCCRG00000041724.2"/>
</dbReference>
<keyword evidence="7" id="KW-0255">Endonuclease</keyword>
<evidence type="ECO:0000256" key="8">
    <source>
        <dbReference type="ARBA" id="ARBA00022771"/>
    </source>
</evidence>
<dbReference type="Pfam" id="PF00078">
    <property type="entry name" value="RVT_1"/>
    <property type="match status" value="1"/>
</dbReference>
<evidence type="ECO:0000256" key="3">
    <source>
        <dbReference type="ARBA" id="ARBA00022679"/>
    </source>
</evidence>
<evidence type="ECO:0000313" key="15">
    <source>
        <dbReference type="Ensembl" id="ENSCCRP00000077051.2"/>
    </source>
</evidence>
<dbReference type="InterPro" id="IPR041373">
    <property type="entry name" value="RT_RNaseH"/>
</dbReference>
<feature type="domain" description="MYND-type" evidence="14">
    <location>
        <begin position="6"/>
        <end position="46"/>
    </location>
</feature>
<dbReference type="EC" id="3.1.26.4" evidence="2"/>
<evidence type="ECO:0000256" key="12">
    <source>
        <dbReference type="ARBA" id="ARBA00039658"/>
    </source>
</evidence>
<dbReference type="SUPFAM" id="SSF144232">
    <property type="entry name" value="HIT/MYND zinc finger-like"/>
    <property type="match status" value="1"/>
</dbReference>
<dbReference type="Pfam" id="PF17917">
    <property type="entry name" value="RT_RNaseH"/>
    <property type="match status" value="1"/>
</dbReference>
<evidence type="ECO:0000256" key="13">
    <source>
        <dbReference type="SAM" id="MobiDB-lite"/>
    </source>
</evidence>
<dbReference type="Gene3D" id="3.30.70.270">
    <property type="match status" value="2"/>
</dbReference>
<dbReference type="InterPro" id="IPR043502">
    <property type="entry name" value="DNA/RNA_pol_sf"/>
</dbReference>
<dbReference type="Gene3D" id="1.10.340.70">
    <property type="match status" value="1"/>
</dbReference>
<keyword evidence="6" id="KW-0479">Metal-binding</keyword>
<evidence type="ECO:0000256" key="2">
    <source>
        <dbReference type="ARBA" id="ARBA00012180"/>
    </source>
</evidence>
<comment type="similarity">
    <text evidence="1">Belongs to the beta type-B retroviral polymerase family. HERV class-II K(HML-2) pol subfamily.</text>
</comment>
<evidence type="ECO:0000313" key="16">
    <source>
        <dbReference type="Proteomes" id="UP001108240"/>
    </source>
</evidence>
<keyword evidence="4" id="KW-0548">Nucleotidyltransferase</keyword>
<evidence type="ECO:0000256" key="6">
    <source>
        <dbReference type="ARBA" id="ARBA00022723"/>
    </source>
</evidence>
<dbReference type="InterPro" id="IPR012337">
    <property type="entry name" value="RNaseH-like_sf"/>
</dbReference>
<dbReference type="GO" id="GO:0003676">
    <property type="term" value="F:nucleic acid binding"/>
    <property type="evidence" value="ECO:0007669"/>
    <property type="project" value="InterPro"/>
</dbReference>
<dbReference type="InterPro" id="IPR000477">
    <property type="entry name" value="RT_dom"/>
</dbReference>
<evidence type="ECO:0000256" key="7">
    <source>
        <dbReference type="ARBA" id="ARBA00022759"/>
    </source>
</evidence>
<organism evidence="15 16">
    <name type="scientific">Cyprinus carpio carpio</name>
    <dbReference type="NCBI Taxonomy" id="630221"/>
    <lineage>
        <taxon>Eukaryota</taxon>
        <taxon>Metazoa</taxon>
        <taxon>Chordata</taxon>
        <taxon>Craniata</taxon>
        <taxon>Vertebrata</taxon>
        <taxon>Euteleostomi</taxon>
        <taxon>Actinopterygii</taxon>
        <taxon>Neopterygii</taxon>
        <taxon>Teleostei</taxon>
        <taxon>Ostariophysi</taxon>
        <taxon>Cypriniformes</taxon>
        <taxon>Cyprinidae</taxon>
        <taxon>Cyprininae</taxon>
        <taxon>Cyprinus</taxon>
    </lineage>
</organism>
<keyword evidence="11" id="KW-0695">RNA-directed DNA polymerase</keyword>
<dbReference type="InterPro" id="IPR001584">
    <property type="entry name" value="Integrase_cat-core"/>
</dbReference>
<dbReference type="CDD" id="cd01647">
    <property type="entry name" value="RT_LTR"/>
    <property type="match status" value="1"/>
</dbReference>
<sequence length="1476" mass="167803">MSPQQCAQCGITGSDFRLRQCAACKQTFYCSKACQVNHWTVHVKQCNQTVGVHTNSAIHRKKCEADKSTRAAFVGKQCLVPCYLQGLLVDALWDTGSQVCIVDEQWKSEHLPNIRLRNVAEVIDAPEELRLVAANGQEIPYIGWMEVSFGLALNEVETDELLIPVLVMRGSQLCHPIVGYNVIEQMVNTERITQPITSEFQRTACPSAGTVQAFIKKIHAEAPCEYTVTTTKKNVHVPKHTSVQVECRVQIYRPKQETVLIFEPDVNPQWAEGLEFCETIITLRRHTTHIVVSVQNPTDHDLLLAGKMVIGTAQPVQAVYPTSAFEEPGLTSVMVSQIRNETSNTSDVAWVPPVNLSHLSESEKQIVQQMLKEEAASFSESDNDIGCIEKLQLAISLKDTNPVARTYRSVPKPLYQEMKNYLHDLIAQGWVQKSNSSYASPVVCVRKKDGSLRLCIDFRELNQKTHPDRQPIPRVQDIMDSLGGNSWFSLLDQGKAYHQGFMAKESRPLTAFVTPWGLYEWIRIPFGLMNAPSAFQRCMEECLDELRDNICVPYLDDTLVFSKTFEDHVDDVRKVLRRLRQYGIKLKPGKCELFKREVRYLGRIVSAEGSKMDPADTVAVRSLKDKRPSTVGQLRAVMGLLSYYRQYIKDFSRIASPLYDLLKETEKEKEESKEIRNRQVKGKKRGVPSYRPIVWTDEHQEIMEGLIDCLVEPPVLAFPDFSQPFILHTDASNQGLGAVLCQKQGGKLRVIAYGSRTLTVAEKKYHLHSGKLEFLALKWAVTEKFRDYLYYAPTFTVYSDNNPLTYVLTSAKLNATGCRWVAELADFHFNIKYRPGKENLDADTLSRMPLNIERVMKECTEELPSDCVEATIQSVEAPHFSLSWTAMISLDDTMESEHACEPLPVEEIRQAQRNDDHIGPVLQFKLSNEKPTGHLFKTLSAQSKCLFRSWDKLFLGDDGILRRKTNTQTQLVLPARYKQRVLRELHDNMGHQGLDRTMSLIRERFYWPQMQNDVDHYVTKSCVCLKQKKPCREARAPLQNIVTTHPFELVSIDFLHLDKCRGGYEYILIVVDHFTRFAQAYATTSKSAKTVVDKLFNDYALRFGFPQRIHHDQGGEFENQLVAQLKKICGVAGSRTTPYHPQGNGQVERFNRTLLQMLKTLTEQQKTNWKGSLNKLIFAYNSTRCEVTGFSPFYLLFGRSPRLPVDLLFSLTSGTGTTDYKEYVKRWRQEMQEALEITRQTAKKVAERNKRNYDVKVRGSMLCPGDRVLVRNLTPRGGTGKLRNHWEDIVHIVVRQIGGEGPVFEVKPEHGKGRSRVLHRNLLMPCDYLPLETDLGKEEKTKGPVQRPKPVNRCEPGPEEEDFSFLFFPISFLLVTLHLAVLSGKRAACLWKSQSSRLTGRTVVKVTQGGGPVAGTSDSAQQPSPREPAVSPAFIINSPAYAPKNILEWLGTQIHTLIYRKILHTLFQSFLLFIFS</sequence>
<dbReference type="GO" id="GO:0008270">
    <property type="term" value="F:zinc ion binding"/>
    <property type="evidence" value="ECO:0007669"/>
    <property type="project" value="UniProtKB-KW"/>
</dbReference>
<keyword evidence="8" id="KW-0863">Zinc-finger</keyword>
<dbReference type="GO" id="GO:0004523">
    <property type="term" value="F:RNA-DNA hybrid ribonuclease activity"/>
    <property type="evidence" value="ECO:0007669"/>
    <property type="project" value="UniProtKB-EC"/>
</dbReference>
<dbReference type="Proteomes" id="UP001108240">
    <property type="component" value="Unplaced"/>
</dbReference>
<reference evidence="15" key="1">
    <citation type="submission" date="2025-08" db="UniProtKB">
        <authorList>
            <consortium name="Ensembl"/>
        </authorList>
    </citation>
    <scope>IDENTIFICATION</scope>
</reference>
<dbReference type="PANTHER" id="PTHR37984">
    <property type="entry name" value="PROTEIN CBG26694"/>
    <property type="match status" value="1"/>
</dbReference>
<dbReference type="Pfam" id="PF00665">
    <property type="entry name" value="rve"/>
    <property type="match status" value="1"/>
</dbReference>
<dbReference type="PROSITE" id="PS01360">
    <property type="entry name" value="ZF_MYND_1"/>
    <property type="match status" value="1"/>
</dbReference>
<dbReference type="GeneTree" id="ENSGT01100000263500"/>
<evidence type="ECO:0000256" key="1">
    <source>
        <dbReference type="ARBA" id="ARBA00010879"/>
    </source>
</evidence>
<dbReference type="Gene3D" id="3.10.10.10">
    <property type="entry name" value="HIV Type 1 Reverse Transcriptase, subunit A, domain 1"/>
    <property type="match status" value="1"/>
</dbReference>
<dbReference type="InterPro" id="IPR043128">
    <property type="entry name" value="Rev_trsase/Diguanyl_cyclase"/>
</dbReference>
<dbReference type="InterPro" id="IPR036397">
    <property type="entry name" value="RNaseH_sf"/>
</dbReference>
<keyword evidence="16" id="KW-1185">Reference proteome</keyword>
<name>A0A8C1HV69_CYPCA</name>
<dbReference type="CDD" id="cd09274">
    <property type="entry name" value="RNase_HI_RT_Ty3"/>
    <property type="match status" value="1"/>
</dbReference>
<dbReference type="Gene3D" id="6.10.140.2220">
    <property type="match status" value="1"/>
</dbReference>
<evidence type="ECO:0000259" key="14">
    <source>
        <dbReference type="PROSITE" id="PS01360"/>
    </source>
</evidence>
<protein>
    <recommendedName>
        <fullName evidence="12">Gypsy retrotransposon integrase-like protein 1</fullName>
        <ecNumber evidence="2">3.1.26.4</ecNumber>
    </recommendedName>
</protein>
<dbReference type="Pfam" id="PF01753">
    <property type="entry name" value="zf-MYND"/>
    <property type="match status" value="1"/>
</dbReference>
<dbReference type="FunFam" id="1.10.340.70:FF:000001">
    <property type="entry name" value="Retrovirus-related Pol polyprotein from transposon gypsy-like Protein"/>
    <property type="match status" value="1"/>
</dbReference>
<dbReference type="SUPFAM" id="SSF53098">
    <property type="entry name" value="Ribonuclease H-like"/>
    <property type="match status" value="1"/>
</dbReference>
<feature type="region of interest" description="Disordered" evidence="13">
    <location>
        <begin position="1409"/>
        <end position="1428"/>
    </location>
</feature>
<dbReference type="Gene3D" id="3.30.420.10">
    <property type="entry name" value="Ribonuclease H-like superfamily/Ribonuclease H"/>
    <property type="match status" value="1"/>
</dbReference>